<dbReference type="PANTHER" id="PTHR33317">
    <property type="entry name" value="POLYNUCLEOTIDYL TRANSFERASE, RIBONUCLEASE H-LIKE SUPERFAMILY PROTEIN"/>
    <property type="match status" value="1"/>
</dbReference>
<keyword evidence="1 5" id="KW-0963">Cytoplasm</keyword>
<gene>
    <name evidence="7" type="ordered locus">Dester_0491</name>
</gene>
<evidence type="ECO:0000259" key="6">
    <source>
        <dbReference type="SMART" id="SM00732"/>
    </source>
</evidence>
<dbReference type="EMBL" id="CP002543">
    <property type="protein sequence ID" value="ADY73144.1"/>
    <property type="molecule type" value="Genomic_DNA"/>
</dbReference>
<name>F0S2S2_DESTD</name>
<dbReference type="HAMAP" id="MF_00651">
    <property type="entry name" value="Nuclease_YqgF"/>
    <property type="match status" value="1"/>
</dbReference>
<reference evidence="7 8" key="1">
    <citation type="journal article" date="2011" name="Stand. Genomic Sci.">
        <title>Complete genome sequence of the thermophilic sulfur-reducer Desulfurobacterium thermolithotrophum type strain (BSA(T)) from a deep-sea hydrothermal vent.</title>
        <authorList>
            <person name="Goker M."/>
            <person name="Daligault H."/>
            <person name="Mwirichia R."/>
            <person name="Lapidus A."/>
            <person name="Lucas S."/>
            <person name="Deshpande S."/>
            <person name="Pagani I."/>
            <person name="Tapia R."/>
            <person name="Cheng J.F."/>
            <person name="Goodwin L."/>
            <person name="Pitluck S."/>
            <person name="Liolios K."/>
            <person name="Ivanova N."/>
            <person name="Mavromatis K."/>
            <person name="Mikhailova N."/>
            <person name="Pati A."/>
            <person name="Chen A."/>
            <person name="Palaniappan K."/>
            <person name="Han C."/>
            <person name="Land M."/>
            <person name="Hauser L."/>
            <person name="Pan C."/>
            <person name="Brambilla E.M."/>
            <person name="Rohde M."/>
            <person name="Spring S."/>
            <person name="Sikorski J."/>
            <person name="Wirth R."/>
            <person name="Detter J.C."/>
            <person name="Woyke T."/>
            <person name="Bristow J."/>
            <person name="Eisen J.A."/>
            <person name="Markowitz V."/>
            <person name="Hugenholtz P."/>
            <person name="Kyrpides N.C."/>
            <person name="Klenk H.P."/>
        </authorList>
    </citation>
    <scope>NUCLEOTIDE SEQUENCE [LARGE SCALE GENOMIC DNA]</scope>
    <source>
        <strain evidence="8">DSM 11699 / BSA</strain>
    </source>
</reference>
<dbReference type="GO" id="GO:0016788">
    <property type="term" value="F:hydrolase activity, acting on ester bonds"/>
    <property type="evidence" value="ECO:0007669"/>
    <property type="project" value="UniProtKB-UniRule"/>
</dbReference>
<dbReference type="Proteomes" id="UP000007102">
    <property type="component" value="Chromosome"/>
</dbReference>
<dbReference type="InterPro" id="IPR005227">
    <property type="entry name" value="YqgF"/>
</dbReference>
<comment type="similarity">
    <text evidence="5">Belongs to the YqgF HJR family.</text>
</comment>
<dbReference type="InParanoid" id="F0S2S2"/>
<dbReference type="EC" id="3.1.-.-" evidence="5"/>
<evidence type="ECO:0000256" key="3">
    <source>
        <dbReference type="ARBA" id="ARBA00022722"/>
    </source>
</evidence>
<feature type="domain" description="YqgF/RNase H-like" evidence="6">
    <location>
        <begin position="2"/>
        <end position="107"/>
    </location>
</feature>
<dbReference type="InterPro" id="IPR012337">
    <property type="entry name" value="RNaseH-like_sf"/>
</dbReference>
<keyword evidence="4 5" id="KW-0378">Hydrolase</keyword>
<evidence type="ECO:0000313" key="7">
    <source>
        <dbReference type="EMBL" id="ADY73144.1"/>
    </source>
</evidence>
<comment type="function">
    <text evidence="5">Could be a nuclease involved in processing of the 5'-end of pre-16S rRNA.</text>
</comment>
<comment type="subcellular location">
    <subcellularLocation>
        <location evidence="5">Cytoplasm</location>
    </subcellularLocation>
</comment>
<dbReference type="SUPFAM" id="SSF53098">
    <property type="entry name" value="Ribonuclease H-like"/>
    <property type="match status" value="1"/>
</dbReference>
<evidence type="ECO:0000256" key="1">
    <source>
        <dbReference type="ARBA" id="ARBA00022490"/>
    </source>
</evidence>
<dbReference type="KEGG" id="dte:Dester_0491"/>
<evidence type="ECO:0000256" key="5">
    <source>
        <dbReference type="HAMAP-Rule" id="MF_00651"/>
    </source>
</evidence>
<evidence type="ECO:0000256" key="4">
    <source>
        <dbReference type="ARBA" id="ARBA00022801"/>
    </source>
</evidence>
<keyword evidence="8" id="KW-1185">Reference proteome</keyword>
<dbReference type="GO" id="GO:0005829">
    <property type="term" value="C:cytosol"/>
    <property type="evidence" value="ECO:0007669"/>
    <property type="project" value="TreeGrafter"/>
</dbReference>
<evidence type="ECO:0000313" key="8">
    <source>
        <dbReference type="Proteomes" id="UP000007102"/>
    </source>
</evidence>
<dbReference type="AlphaFoldDB" id="F0S2S2"/>
<dbReference type="GO" id="GO:0004518">
    <property type="term" value="F:nuclease activity"/>
    <property type="evidence" value="ECO:0007669"/>
    <property type="project" value="UniProtKB-KW"/>
</dbReference>
<sequence>MKRVMALDVGFKKIGIAVSDPLLLTANPHSIIYRKSNKETFSKLLELIEKLDVGKIIIGIPISSEGKETKMAEKIKKFALKLDSFLKERGKKIEIVFIDESYSSLEAKELCRFLGKTEKEEIDDIAAALMLKEWLKVSTMY</sequence>
<reference evidence="8" key="2">
    <citation type="submission" date="2011-02" db="EMBL/GenBank/DDBJ databases">
        <title>The complete genome of Desulfurobacterium thermolithotrophum DSM 11699.</title>
        <authorList>
            <consortium name="US DOE Joint Genome Institute (JGI-PGF)"/>
            <person name="Lucas S."/>
            <person name="Copeland A."/>
            <person name="Lapidus A."/>
            <person name="Bruce D."/>
            <person name="Goodwin L."/>
            <person name="Pitluck S."/>
            <person name="Kyrpides N."/>
            <person name="Mavromatis K."/>
            <person name="Pagani I."/>
            <person name="Ivanova N."/>
            <person name="Mikhailova N."/>
            <person name="Daligault H."/>
            <person name="Detter J.C."/>
            <person name="Tapia R."/>
            <person name="Han C."/>
            <person name="Land M."/>
            <person name="Hauser L."/>
            <person name="Markowitz V."/>
            <person name="Cheng J.-F."/>
            <person name="Hugenholtz P."/>
            <person name="Woyke T."/>
            <person name="Wu D."/>
            <person name="Spring S."/>
            <person name="Brambilla E."/>
            <person name="Klenk H.-P."/>
            <person name="Eisen J.A."/>
        </authorList>
    </citation>
    <scope>NUCLEOTIDE SEQUENCE [LARGE SCALE GENOMIC DNA]</scope>
    <source>
        <strain evidence="8">DSM 11699 / BSA</strain>
    </source>
</reference>
<dbReference type="Gene3D" id="3.30.420.140">
    <property type="entry name" value="YqgF/RNase H-like domain"/>
    <property type="match status" value="1"/>
</dbReference>
<dbReference type="NCBIfam" id="TIGR00250">
    <property type="entry name" value="RNAse_H_YqgF"/>
    <property type="match status" value="1"/>
</dbReference>
<dbReference type="GO" id="GO:0000967">
    <property type="term" value="P:rRNA 5'-end processing"/>
    <property type="evidence" value="ECO:0007669"/>
    <property type="project" value="UniProtKB-UniRule"/>
</dbReference>
<accession>F0S2S2</accession>
<keyword evidence="3 5" id="KW-0540">Nuclease</keyword>
<dbReference type="InterPro" id="IPR037027">
    <property type="entry name" value="YqgF/RNaseH-like_dom_sf"/>
</dbReference>
<dbReference type="FunCoup" id="F0S2S2">
    <property type="interactions" value="291"/>
</dbReference>
<dbReference type="HOGENOM" id="CLU_098240_2_2_0"/>
<keyword evidence="2 5" id="KW-0690">Ribosome biogenesis</keyword>
<dbReference type="RefSeq" id="WP_013638102.1">
    <property type="nucleotide sequence ID" value="NC_015185.1"/>
</dbReference>
<dbReference type="Pfam" id="PF03652">
    <property type="entry name" value="RuvX"/>
    <property type="match status" value="1"/>
</dbReference>
<dbReference type="STRING" id="868864.Dester_0491"/>
<dbReference type="PANTHER" id="PTHR33317:SF4">
    <property type="entry name" value="POLYNUCLEOTIDYL TRANSFERASE, RIBONUCLEASE H-LIKE SUPERFAMILY PROTEIN"/>
    <property type="match status" value="1"/>
</dbReference>
<organism evidence="7 8">
    <name type="scientific">Desulfurobacterium thermolithotrophum (strain DSM 11699 / BSA)</name>
    <dbReference type="NCBI Taxonomy" id="868864"/>
    <lineage>
        <taxon>Bacteria</taxon>
        <taxon>Pseudomonadati</taxon>
        <taxon>Aquificota</taxon>
        <taxon>Aquificia</taxon>
        <taxon>Desulfurobacteriales</taxon>
        <taxon>Desulfurobacteriaceae</taxon>
        <taxon>Desulfurobacterium</taxon>
    </lineage>
</organism>
<proteinExistence type="inferred from homology"/>
<dbReference type="SMART" id="SM00732">
    <property type="entry name" value="YqgFc"/>
    <property type="match status" value="1"/>
</dbReference>
<evidence type="ECO:0000256" key="2">
    <source>
        <dbReference type="ARBA" id="ARBA00022517"/>
    </source>
</evidence>
<protein>
    <recommendedName>
        <fullName evidence="5">Putative pre-16S rRNA nuclease</fullName>
        <ecNumber evidence="5">3.1.-.-</ecNumber>
    </recommendedName>
</protein>
<dbReference type="InterPro" id="IPR006641">
    <property type="entry name" value="YqgF/RNaseH-like_dom"/>
</dbReference>
<dbReference type="eggNOG" id="COG0816">
    <property type="taxonomic scope" value="Bacteria"/>
</dbReference>
<dbReference type="CDD" id="cd16964">
    <property type="entry name" value="YqgF"/>
    <property type="match status" value="1"/>
</dbReference>